<name>A0ABR4P637_9HELO</name>
<dbReference type="Gene3D" id="3.40.50.720">
    <property type="entry name" value="NAD(P)-binding Rossmann-like Domain"/>
    <property type="match status" value="1"/>
</dbReference>
<dbReference type="Pfam" id="PF13602">
    <property type="entry name" value="ADH_zinc_N_2"/>
    <property type="match status" value="1"/>
</dbReference>
<evidence type="ECO:0000313" key="1">
    <source>
        <dbReference type="EMBL" id="KAL3418766.1"/>
    </source>
</evidence>
<proteinExistence type="predicted"/>
<evidence type="ECO:0000313" key="2">
    <source>
        <dbReference type="Proteomes" id="UP001629113"/>
    </source>
</evidence>
<dbReference type="InterPro" id="IPR052711">
    <property type="entry name" value="Zinc_ADH-like"/>
</dbReference>
<keyword evidence="2" id="KW-1185">Reference proteome</keyword>
<dbReference type="SUPFAM" id="SSF51735">
    <property type="entry name" value="NAD(P)-binding Rossmann-fold domains"/>
    <property type="match status" value="1"/>
</dbReference>
<dbReference type="EMBL" id="JBFCZG010000009">
    <property type="protein sequence ID" value="KAL3418766.1"/>
    <property type="molecule type" value="Genomic_DNA"/>
</dbReference>
<reference evidence="1 2" key="1">
    <citation type="submission" date="2024-06" db="EMBL/GenBank/DDBJ databases">
        <title>Complete genome of Phlyctema vagabunda strain 19-DSS-EL-015.</title>
        <authorList>
            <person name="Fiorenzani C."/>
        </authorList>
    </citation>
    <scope>NUCLEOTIDE SEQUENCE [LARGE SCALE GENOMIC DNA]</scope>
    <source>
        <strain evidence="1 2">19-DSS-EL-015</strain>
    </source>
</reference>
<accession>A0ABR4P637</accession>
<protein>
    <submittedName>
        <fullName evidence="1">Alcohol dehydrogenase</fullName>
    </submittedName>
</protein>
<comment type="caution">
    <text evidence="1">The sequence shown here is derived from an EMBL/GenBank/DDBJ whole genome shotgun (WGS) entry which is preliminary data.</text>
</comment>
<dbReference type="Proteomes" id="UP001629113">
    <property type="component" value="Unassembled WGS sequence"/>
</dbReference>
<dbReference type="InterPro" id="IPR036291">
    <property type="entry name" value="NAD(P)-bd_dom_sf"/>
</dbReference>
<dbReference type="PANTHER" id="PTHR45033:SF2">
    <property type="entry name" value="ZINC-TYPE ALCOHOL DEHYDROGENASE-LIKE PROTEIN C1773.06C"/>
    <property type="match status" value="1"/>
</dbReference>
<sequence>MTRKLGARHVINYKMTPKWSEEVLRITQGRGVDHVVDVAGSGTIEESLRSCRKDGLVSVLGTLSEPKMTDLIPMIMLGGINIRGHGGSGSALMLQQLVEFVERHDIHPLIASSYDFHHAVEAFAELKKRQLVGKTVIKT</sequence>
<dbReference type="Gene3D" id="3.90.180.10">
    <property type="entry name" value="Medium-chain alcohol dehydrogenases, catalytic domain"/>
    <property type="match status" value="1"/>
</dbReference>
<gene>
    <name evidence="1" type="ORF">PVAG01_10482</name>
</gene>
<organism evidence="1 2">
    <name type="scientific">Phlyctema vagabunda</name>
    <dbReference type="NCBI Taxonomy" id="108571"/>
    <lineage>
        <taxon>Eukaryota</taxon>
        <taxon>Fungi</taxon>
        <taxon>Dikarya</taxon>
        <taxon>Ascomycota</taxon>
        <taxon>Pezizomycotina</taxon>
        <taxon>Leotiomycetes</taxon>
        <taxon>Helotiales</taxon>
        <taxon>Dermateaceae</taxon>
        <taxon>Phlyctema</taxon>
    </lineage>
</organism>
<dbReference type="PANTHER" id="PTHR45033">
    <property type="match status" value="1"/>
</dbReference>